<dbReference type="NCBIfam" id="TIGR01145">
    <property type="entry name" value="ATP_synt_delta"/>
    <property type="match status" value="1"/>
</dbReference>
<comment type="similarity">
    <text evidence="7">Belongs to the ATPase delta chain family.</text>
</comment>
<keyword evidence="7" id="KW-0997">Cell inner membrane</keyword>
<dbReference type="InterPro" id="IPR000711">
    <property type="entry name" value="ATPase_OSCP/dsu"/>
</dbReference>
<dbReference type="Proteomes" id="UP000010798">
    <property type="component" value="Chromosome"/>
</dbReference>
<keyword evidence="4 7" id="KW-0406">Ion transport</keyword>
<comment type="subunit">
    <text evidence="7">F-type ATPases have 2 components, F(1) - the catalytic core - and F(0) - the membrane proton channel. F(1) has five subunits: alpha(3), beta(3), gamma(1), delta(1), epsilon(1). F(0) has three main subunits: a(1), b(2) and c(10-14). The alpha and beta chains form an alternating ring which encloses part of the gamma chain. F(1) is attached to F(0) by a central stalk formed by the gamma and epsilon chains, while a peripheral stalk is formed by the delta and b chains.</text>
</comment>
<dbReference type="SUPFAM" id="SSF47928">
    <property type="entry name" value="N-terminal domain of the delta subunit of the F1F0-ATP synthase"/>
    <property type="match status" value="1"/>
</dbReference>
<evidence type="ECO:0000256" key="4">
    <source>
        <dbReference type="ARBA" id="ARBA00023065"/>
    </source>
</evidence>
<evidence type="ECO:0000313" key="8">
    <source>
        <dbReference type="EMBL" id="AGA30936.1"/>
    </source>
</evidence>
<sequence>MTAAAETAASPSAHGTVLEDVPQVTRSYSEALVNAAEKEGQVDEVLDELDAIFAEVLGPDTEFAAALASPLVSPADKDRILVSVFEGRVHPTVINFLRVLNRHGRLGSLGATARAARALWDKRQNRRPVLVRTAVPLDDAQQDALREHLGRMLNATPLVKLEVDPSLIGGMVIQLDDDVYDASIRNRLEQLRQRLIEGKTHEIQSRRNHFSDSE</sequence>
<dbReference type="eggNOG" id="COG0712">
    <property type="taxonomic scope" value="Bacteria"/>
</dbReference>
<name>L0DRD7_SINAD</name>
<protein>
    <recommendedName>
        <fullName evidence="7">ATP synthase subunit delta</fullName>
    </recommendedName>
    <alternativeName>
        <fullName evidence="7">ATP synthase F(1) sector subunit delta</fullName>
    </alternativeName>
    <alternativeName>
        <fullName evidence="7">F-type ATPase subunit delta</fullName>
        <shortName evidence="7">F-ATPase subunit delta</shortName>
    </alternativeName>
</protein>
<dbReference type="HAMAP" id="MF_01416">
    <property type="entry name" value="ATP_synth_delta_bact"/>
    <property type="match status" value="1"/>
</dbReference>
<dbReference type="Pfam" id="PF00213">
    <property type="entry name" value="OSCP"/>
    <property type="match status" value="1"/>
</dbReference>
<keyword evidence="9" id="KW-1185">Reference proteome</keyword>
<comment type="subcellular location">
    <subcellularLocation>
        <location evidence="7">Cell inner membrane</location>
        <topology evidence="7">Peripheral membrane protein</topology>
    </subcellularLocation>
    <subcellularLocation>
        <location evidence="1">Membrane</location>
    </subcellularLocation>
</comment>
<dbReference type="KEGG" id="saci:Sinac_6876"/>
<dbReference type="GO" id="GO:0005886">
    <property type="term" value="C:plasma membrane"/>
    <property type="evidence" value="ECO:0007669"/>
    <property type="project" value="UniProtKB-SubCell"/>
</dbReference>
<accession>L0DRD7</accession>
<dbReference type="GO" id="GO:0045259">
    <property type="term" value="C:proton-transporting ATP synthase complex"/>
    <property type="evidence" value="ECO:0007669"/>
    <property type="project" value="UniProtKB-KW"/>
</dbReference>
<reference evidence="8 9" key="1">
    <citation type="submission" date="2012-02" db="EMBL/GenBank/DDBJ databases">
        <title>Complete sequence of chromosome of Singulisphaera acidiphila DSM 18658.</title>
        <authorList>
            <consortium name="US DOE Joint Genome Institute (JGI-PGF)"/>
            <person name="Lucas S."/>
            <person name="Copeland A."/>
            <person name="Lapidus A."/>
            <person name="Glavina del Rio T."/>
            <person name="Dalin E."/>
            <person name="Tice H."/>
            <person name="Bruce D."/>
            <person name="Goodwin L."/>
            <person name="Pitluck S."/>
            <person name="Peters L."/>
            <person name="Ovchinnikova G."/>
            <person name="Chertkov O."/>
            <person name="Kyrpides N."/>
            <person name="Mavromatis K."/>
            <person name="Ivanova N."/>
            <person name="Brettin T."/>
            <person name="Detter J.C."/>
            <person name="Han C."/>
            <person name="Larimer F."/>
            <person name="Land M."/>
            <person name="Hauser L."/>
            <person name="Markowitz V."/>
            <person name="Cheng J.-F."/>
            <person name="Hugenholtz P."/>
            <person name="Woyke T."/>
            <person name="Wu D."/>
            <person name="Tindall B."/>
            <person name="Pomrenke H."/>
            <person name="Brambilla E."/>
            <person name="Klenk H.-P."/>
            <person name="Eisen J.A."/>
        </authorList>
    </citation>
    <scope>NUCLEOTIDE SEQUENCE [LARGE SCALE GENOMIC DNA]</scope>
    <source>
        <strain evidence="9">ATCC BAA-1392 / DSM 18658 / VKM B-2454 / MOB10</strain>
    </source>
</reference>
<evidence type="ECO:0000256" key="3">
    <source>
        <dbReference type="ARBA" id="ARBA00022781"/>
    </source>
</evidence>
<dbReference type="GO" id="GO:0046933">
    <property type="term" value="F:proton-transporting ATP synthase activity, rotational mechanism"/>
    <property type="evidence" value="ECO:0007669"/>
    <property type="project" value="UniProtKB-UniRule"/>
</dbReference>
<dbReference type="OrthoDB" id="9802471at2"/>
<dbReference type="InterPro" id="IPR026015">
    <property type="entry name" value="ATP_synth_OSCP/delta_N_sf"/>
</dbReference>
<dbReference type="EMBL" id="CP003364">
    <property type="protein sequence ID" value="AGA30936.1"/>
    <property type="molecule type" value="Genomic_DNA"/>
</dbReference>
<evidence type="ECO:0000313" key="9">
    <source>
        <dbReference type="Proteomes" id="UP000010798"/>
    </source>
</evidence>
<dbReference type="AlphaFoldDB" id="L0DRD7"/>
<evidence type="ECO:0000256" key="2">
    <source>
        <dbReference type="ARBA" id="ARBA00022448"/>
    </source>
</evidence>
<keyword evidence="7" id="KW-1003">Cell membrane</keyword>
<evidence type="ECO:0000256" key="7">
    <source>
        <dbReference type="HAMAP-Rule" id="MF_01416"/>
    </source>
</evidence>
<dbReference type="Gene3D" id="1.10.520.20">
    <property type="entry name" value="N-terminal domain of the delta subunit of the F1F0-ATP synthase"/>
    <property type="match status" value="1"/>
</dbReference>
<evidence type="ECO:0000256" key="1">
    <source>
        <dbReference type="ARBA" id="ARBA00004370"/>
    </source>
</evidence>
<evidence type="ECO:0000256" key="5">
    <source>
        <dbReference type="ARBA" id="ARBA00023136"/>
    </source>
</evidence>
<evidence type="ECO:0000256" key="6">
    <source>
        <dbReference type="ARBA" id="ARBA00023310"/>
    </source>
</evidence>
<gene>
    <name evidence="7" type="primary">atpH</name>
    <name evidence="8" type="ordered locus">Sinac_6876</name>
</gene>
<dbReference type="STRING" id="886293.Sinac_6876"/>
<keyword evidence="3 7" id="KW-0375">Hydrogen ion transport</keyword>
<keyword evidence="7" id="KW-0139">CF(1)</keyword>
<dbReference type="PRINTS" id="PR00125">
    <property type="entry name" value="ATPASEDELTA"/>
</dbReference>
<keyword evidence="5 7" id="KW-0472">Membrane</keyword>
<dbReference type="HOGENOM" id="CLU_085114_3_0_0"/>
<comment type="function">
    <text evidence="7">F(1)F(0) ATP synthase produces ATP from ADP in the presence of a proton or sodium gradient. F-type ATPases consist of two structural domains, F(1) containing the extramembraneous catalytic core and F(0) containing the membrane proton channel, linked together by a central stalk and a peripheral stalk. During catalysis, ATP synthesis in the catalytic domain of F(1) is coupled via a rotary mechanism of the central stalk subunits to proton translocation.</text>
</comment>
<keyword evidence="2 7" id="KW-0813">Transport</keyword>
<keyword evidence="6 7" id="KW-0066">ATP synthesis</keyword>
<proteinExistence type="inferred from homology"/>
<organism evidence="8 9">
    <name type="scientific">Singulisphaera acidiphila (strain ATCC BAA-1392 / DSM 18658 / VKM B-2454 / MOB10)</name>
    <dbReference type="NCBI Taxonomy" id="886293"/>
    <lineage>
        <taxon>Bacteria</taxon>
        <taxon>Pseudomonadati</taxon>
        <taxon>Planctomycetota</taxon>
        <taxon>Planctomycetia</taxon>
        <taxon>Isosphaerales</taxon>
        <taxon>Isosphaeraceae</taxon>
        <taxon>Singulisphaera</taxon>
    </lineage>
</organism>
<dbReference type="PANTHER" id="PTHR11910">
    <property type="entry name" value="ATP SYNTHASE DELTA CHAIN"/>
    <property type="match status" value="1"/>
</dbReference>
<comment type="function">
    <text evidence="7">This protein is part of the stalk that links CF(0) to CF(1). It either transmits conformational changes from CF(0) to CF(1) or is implicated in proton conduction.</text>
</comment>
<dbReference type="RefSeq" id="WP_015250008.1">
    <property type="nucleotide sequence ID" value="NC_019892.1"/>
</dbReference>